<dbReference type="SUPFAM" id="SSF55486">
    <property type="entry name" value="Metalloproteases ('zincins'), catalytic domain"/>
    <property type="match status" value="1"/>
</dbReference>
<accession>A0A935CDS5</accession>
<organism evidence="1 2">
    <name type="scientific">Candidatus Phosphoribacter hodrii</name>
    <dbReference type="NCBI Taxonomy" id="2953743"/>
    <lineage>
        <taxon>Bacteria</taxon>
        <taxon>Bacillati</taxon>
        <taxon>Actinomycetota</taxon>
        <taxon>Actinomycetes</taxon>
        <taxon>Micrococcales</taxon>
        <taxon>Dermatophilaceae</taxon>
        <taxon>Candidatus Phosphoribacter</taxon>
    </lineage>
</organism>
<proteinExistence type="predicted"/>
<reference evidence="1 2" key="1">
    <citation type="submission" date="2020-10" db="EMBL/GenBank/DDBJ databases">
        <title>Connecting structure to function with the recovery of over 1000 high-quality activated sludge metagenome-assembled genomes encoding full-length rRNA genes using long-read sequencing.</title>
        <authorList>
            <person name="Singleton C.M."/>
            <person name="Petriglieri F."/>
            <person name="Kristensen J.M."/>
            <person name="Kirkegaard R.H."/>
            <person name="Michaelsen T.Y."/>
            <person name="Andersen M.H."/>
            <person name="Karst S.M."/>
            <person name="Dueholm M.S."/>
            <person name="Nielsen P.H."/>
            <person name="Albertsen M."/>
        </authorList>
    </citation>
    <scope>NUCLEOTIDE SEQUENCE [LARGE SCALE GENOMIC DNA]</scope>
    <source>
        <strain evidence="1">AalE_18-Q3-R2-46_BAT3C.188</strain>
    </source>
</reference>
<protein>
    <submittedName>
        <fullName evidence="1">Metallopeptidase family protein</fullName>
    </submittedName>
</protein>
<dbReference type="Gene3D" id="3.30.2010.20">
    <property type="match status" value="1"/>
</dbReference>
<dbReference type="AlphaFoldDB" id="A0A935CDS5"/>
<comment type="caution">
    <text evidence="1">The sequence shown here is derived from an EMBL/GenBank/DDBJ whole genome shotgun (WGS) entry which is preliminary data.</text>
</comment>
<sequence>MRSRAERFDELVMDAATRFEGHWGRPFPAFELGVEDVPPSDPAPWEHEEVPLGRFFASDARREARVVIYRRPIETRAQAPAELALLVDEVVAEQLAALLGVSPRDLDPGYDGD</sequence>
<dbReference type="Proteomes" id="UP000718281">
    <property type="component" value="Unassembled WGS sequence"/>
</dbReference>
<gene>
    <name evidence="1" type="ORF">IPF40_06700</name>
</gene>
<evidence type="ECO:0000313" key="2">
    <source>
        <dbReference type="Proteomes" id="UP000718281"/>
    </source>
</evidence>
<name>A0A935CDS5_9MICO</name>
<dbReference type="InterPro" id="IPR010428">
    <property type="entry name" value="Zincin_1"/>
</dbReference>
<dbReference type="Pfam" id="PF06262">
    <property type="entry name" value="Zincin_1"/>
    <property type="match status" value="1"/>
</dbReference>
<dbReference type="InterPro" id="IPR038555">
    <property type="entry name" value="Zincin_1_sf"/>
</dbReference>
<dbReference type="CDD" id="cd12954">
    <property type="entry name" value="MMP_TTHA0227_like_1"/>
    <property type="match status" value="1"/>
</dbReference>
<dbReference type="EMBL" id="JADIXZ010000004">
    <property type="protein sequence ID" value="MBK6300740.1"/>
    <property type="molecule type" value="Genomic_DNA"/>
</dbReference>
<evidence type="ECO:0000313" key="1">
    <source>
        <dbReference type="EMBL" id="MBK6300740.1"/>
    </source>
</evidence>